<dbReference type="AlphaFoldDB" id="A0A0F9HX83"/>
<name>A0A0F9HX83_9ZZZZ</name>
<accession>A0A0F9HX83</accession>
<comment type="caution">
    <text evidence="1">The sequence shown here is derived from an EMBL/GenBank/DDBJ whole genome shotgun (WGS) entry which is preliminary data.</text>
</comment>
<evidence type="ECO:0000313" key="1">
    <source>
        <dbReference type="EMBL" id="KKL86320.1"/>
    </source>
</evidence>
<feature type="non-terminal residue" evidence="1">
    <location>
        <position position="1"/>
    </location>
</feature>
<reference evidence="1" key="1">
    <citation type="journal article" date="2015" name="Nature">
        <title>Complex archaea that bridge the gap between prokaryotes and eukaryotes.</title>
        <authorList>
            <person name="Spang A."/>
            <person name="Saw J.H."/>
            <person name="Jorgensen S.L."/>
            <person name="Zaremba-Niedzwiedzka K."/>
            <person name="Martijn J."/>
            <person name="Lind A.E."/>
            <person name="van Eijk R."/>
            <person name="Schleper C."/>
            <person name="Guy L."/>
            <person name="Ettema T.J."/>
        </authorList>
    </citation>
    <scope>NUCLEOTIDE SEQUENCE</scope>
</reference>
<sequence>MGKAEGSVKILLDIDEVLTAGEYGELAGVAEAPQSDEEGPDD</sequence>
<protein>
    <submittedName>
        <fullName evidence="1">Uncharacterized protein</fullName>
    </submittedName>
</protein>
<dbReference type="EMBL" id="LAZR01021151">
    <property type="protein sequence ID" value="KKL86320.1"/>
    <property type="molecule type" value="Genomic_DNA"/>
</dbReference>
<organism evidence="1">
    <name type="scientific">marine sediment metagenome</name>
    <dbReference type="NCBI Taxonomy" id="412755"/>
    <lineage>
        <taxon>unclassified sequences</taxon>
        <taxon>metagenomes</taxon>
        <taxon>ecological metagenomes</taxon>
    </lineage>
</organism>
<gene>
    <name evidence="1" type="ORF">LCGC14_1945890</name>
</gene>
<proteinExistence type="predicted"/>